<dbReference type="RefSeq" id="WP_115329649.1">
    <property type="nucleotide sequence ID" value="NZ_CAAAHP010000003.1"/>
</dbReference>
<keyword evidence="3" id="KW-0574">Periplasm</keyword>
<proteinExistence type="inferred from homology"/>
<reference evidence="7 8" key="1">
    <citation type="submission" date="2018-06" db="EMBL/GenBank/DDBJ databases">
        <authorList>
            <consortium name="Pathogen Informatics"/>
            <person name="Doyle S."/>
        </authorList>
    </citation>
    <scope>NUCLEOTIDE SEQUENCE [LARGE SCALE GENOMIC DNA]</scope>
    <source>
        <strain evidence="7 8">NCTC13316</strain>
    </source>
</reference>
<keyword evidence="3" id="KW-1015">Disulfide bond</keyword>
<dbReference type="Pfam" id="PF13462">
    <property type="entry name" value="Thioredoxin_4"/>
    <property type="match status" value="1"/>
</dbReference>
<dbReference type="PROSITE" id="PS00194">
    <property type="entry name" value="THIOREDOXIN_1"/>
    <property type="match status" value="1"/>
</dbReference>
<dbReference type="InterPro" id="IPR036249">
    <property type="entry name" value="Thioredoxin-like_sf"/>
</dbReference>
<keyword evidence="1 5" id="KW-0732">Signal</keyword>
<evidence type="ECO:0000259" key="6">
    <source>
        <dbReference type="Pfam" id="PF13462"/>
    </source>
</evidence>
<feature type="signal peptide" evidence="5">
    <location>
        <begin position="1"/>
        <end position="18"/>
    </location>
</feature>
<comment type="subcellular location">
    <subcellularLocation>
        <location evidence="3">Periplasm</location>
    </subcellularLocation>
</comment>
<evidence type="ECO:0000256" key="4">
    <source>
        <dbReference type="PIRSR" id="PIRSR001488-1"/>
    </source>
</evidence>
<comment type="similarity">
    <text evidence="3">Belongs to the thioredoxin family.</text>
</comment>
<keyword evidence="8" id="KW-1185">Reference proteome</keyword>
<dbReference type="InterPro" id="IPR017937">
    <property type="entry name" value="Thioredoxin_CS"/>
</dbReference>
<dbReference type="PANTHER" id="PTHR35891">
    <property type="entry name" value="THIOL:DISULFIDE INTERCHANGE PROTEIN DSBA"/>
    <property type="match status" value="1"/>
</dbReference>
<feature type="domain" description="Thioredoxin-like fold" evidence="6">
    <location>
        <begin position="36"/>
        <end position="179"/>
    </location>
</feature>
<sequence>MLKRLLVLVLLFPILAQAENFVIGKDYEVIKSAPTKNTKVTVTEFFSFGCPWCYRIESNLDQWVKQQNGKIHFIRIPVVFNKDWSYYAKAYYTAELLNLSDKLNPLLFKAIQVDKASLNNNQAMINFFVKQGVDKETAESAFMHSPTVDMKINKGNAKMAAYHINVVPSFVVNGQYKTDLQMAQNEERLVKILNFLVNQTNQKS</sequence>
<accession>A0A378JHF6</accession>
<dbReference type="AlphaFoldDB" id="A0A378JHF6"/>
<feature type="chain" id="PRO_5016722465" description="Thiol:disulfide interchange protein" evidence="5">
    <location>
        <begin position="19"/>
        <end position="204"/>
    </location>
</feature>
<evidence type="ECO:0000256" key="5">
    <source>
        <dbReference type="SAM" id="SignalP"/>
    </source>
</evidence>
<dbReference type="Gene3D" id="3.40.30.10">
    <property type="entry name" value="Glutaredoxin"/>
    <property type="match status" value="1"/>
</dbReference>
<dbReference type="OrthoDB" id="9784896at2"/>
<keyword evidence="2" id="KW-0676">Redox-active center</keyword>
<feature type="disulfide bond" description="Redox-active" evidence="4">
    <location>
        <begin position="50"/>
        <end position="53"/>
    </location>
</feature>
<dbReference type="InterPro" id="IPR023205">
    <property type="entry name" value="DsbA/DsbL"/>
</dbReference>
<gene>
    <name evidence="7" type="primary">dsbA_1</name>
    <name evidence="7" type="ORF">NCTC13316_00183</name>
</gene>
<dbReference type="InterPro" id="IPR050824">
    <property type="entry name" value="Thiol_disulfide_DsbA"/>
</dbReference>
<dbReference type="Proteomes" id="UP000254794">
    <property type="component" value="Unassembled WGS sequence"/>
</dbReference>
<dbReference type="CDD" id="cd03019">
    <property type="entry name" value="DsbA_DsbA"/>
    <property type="match status" value="1"/>
</dbReference>
<evidence type="ECO:0000256" key="2">
    <source>
        <dbReference type="ARBA" id="ARBA00023284"/>
    </source>
</evidence>
<dbReference type="InterPro" id="IPR012336">
    <property type="entry name" value="Thioredoxin-like_fold"/>
</dbReference>
<evidence type="ECO:0000256" key="1">
    <source>
        <dbReference type="ARBA" id="ARBA00022729"/>
    </source>
</evidence>
<dbReference type="PANTHER" id="PTHR35891:SF3">
    <property type="entry name" value="THIOL:DISULFIDE INTERCHANGE PROTEIN DSBL"/>
    <property type="match status" value="1"/>
</dbReference>
<protein>
    <recommendedName>
        <fullName evidence="3">Thiol:disulfide interchange protein</fullName>
    </recommendedName>
</protein>
<dbReference type="EMBL" id="UGOD01000001">
    <property type="protein sequence ID" value="STX50118.1"/>
    <property type="molecule type" value="Genomic_DNA"/>
</dbReference>
<evidence type="ECO:0000313" key="8">
    <source>
        <dbReference type="Proteomes" id="UP000254794"/>
    </source>
</evidence>
<name>A0A378JHF6_9GAMM</name>
<organism evidence="7 8">
    <name type="scientific">Legionella busanensis</name>
    <dbReference type="NCBI Taxonomy" id="190655"/>
    <lineage>
        <taxon>Bacteria</taxon>
        <taxon>Pseudomonadati</taxon>
        <taxon>Pseudomonadota</taxon>
        <taxon>Gammaproteobacteria</taxon>
        <taxon>Legionellales</taxon>
        <taxon>Legionellaceae</taxon>
        <taxon>Legionella</taxon>
    </lineage>
</organism>
<evidence type="ECO:0000313" key="7">
    <source>
        <dbReference type="EMBL" id="STX50118.1"/>
    </source>
</evidence>
<dbReference type="GO" id="GO:0042597">
    <property type="term" value="C:periplasmic space"/>
    <property type="evidence" value="ECO:0007669"/>
    <property type="project" value="UniProtKB-SubCell"/>
</dbReference>
<evidence type="ECO:0000256" key="3">
    <source>
        <dbReference type="PIRNR" id="PIRNR001488"/>
    </source>
</evidence>
<dbReference type="PIRSF" id="PIRSF001488">
    <property type="entry name" value="Tdi_protein"/>
    <property type="match status" value="1"/>
</dbReference>
<dbReference type="SUPFAM" id="SSF52833">
    <property type="entry name" value="Thioredoxin-like"/>
    <property type="match status" value="1"/>
</dbReference>